<dbReference type="InterPro" id="IPR001611">
    <property type="entry name" value="Leu-rich_rpt"/>
</dbReference>
<name>A0A6P8HJB0_ACTTE</name>
<evidence type="ECO:0000259" key="5">
    <source>
        <dbReference type="Pfam" id="PF25344"/>
    </source>
</evidence>
<dbReference type="OrthoDB" id="17912at2759"/>
<dbReference type="Gene3D" id="3.80.10.10">
    <property type="entry name" value="Ribonuclease Inhibitor"/>
    <property type="match status" value="1"/>
</dbReference>
<keyword evidence="1" id="KW-0433">Leucine-rich repeat</keyword>
<keyword evidence="2" id="KW-0677">Repeat</keyword>
<reference evidence="7" key="1">
    <citation type="submission" date="2025-08" db="UniProtKB">
        <authorList>
            <consortium name="RefSeq"/>
        </authorList>
    </citation>
    <scope>IDENTIFICATION</scope>
    <source>
        <tissue evidence="7">Tentacle</tissue>
    </source>
</reference>
<dbReference type="Proteomes" id="UP000515163">
    <property type="component" value="Unplaced"/>
</dbReference>
<feature type="region of interest" description="Disordered" evidence="4">
    <location>
        <begin position="14"/>
        <end position="39"/>
    </location>
</feature>
<dbReference type="Pfam" id="PF25344">
    <property type="entry name" value="PH_LRR1"/>
    <property type="match status" value="1"/>
</dbReference>
<feature type="domain" description="PIF1/LRR1 pleckstrin homology" evidence="5">
    <location>
        <begin position="1"/>
        <end position="117"/>
    </location>
</feature>
<dbReference type="PANTHER" id="PTHR48051">
    <property type="match status" value="1"/>
</dbReference>
<dbReference type="AlphaFoldDB" id="A0A6P8HJB0"/>
<evidence type="ECO:0000256" key="2">
    <source>
        <dbReference type="ARBA" id="ARBA00022737"/>
    </source>
</evidence>
<evidence type="ECO:0000256" key="3">
    <source>
        <dbReference type="ARBA" id="ARBA00023242"/>
    </source>
</evidence>
<evidence type="ECO:0000313" key="6">
    <source>
        <dbReference type="Proteomes" id="UP000515163"/>
    </source>
</evidence>
<dbReference type="SUPFAM" id="SSF52058">
    <property type="entry name" value="L domain-like"/>
    <property type="match status" value="1"/>
</dbReference>
<dbReference type="SMART" id="SM00369">
    <property type="entry name" value="LRR_TYP"/>
    <property type="match status" value="5"/>
</dbReference>
<dbReference type="GeneID" id="116292715"/>
<dbReference type="Pfam" id="PF13855">
    <property type="entry name" value="LRR_8"/>
    <property type="match status" value="1"/>
</dbReference>
<dbReference type="InterPro" id="IPR032675">
    <property type="entry name" value="LRR_dom_sf"/>
</dbReference>
<gene>
    <name evidence="7" type="primary">LOC116292715</name>
</gene>
<evidence type="ECO:0000313" key="7">
    <source>
        <dbReference type="RefSeq" id="XP_031555926.1"/>
    </source>
</evidence>
<dbReference type="InterPro" id="IPR057437">
    <property type="entry name" value="PIF1/LRR1_PH"/>
</dbReference>
<dbReference type="KEGG" id="aten:116292715"/>
<dbReference type="InterPro" id="IPR050216">
    <property type="entry name" value="LRR_domain-containing"/>
</dbReference>
<protein>
    <submittedName>
        <fullName evidence="7">Leucine-rich repeat protein 1-like</fullName>
    </submittedName>
</protein>
<keyword evidence="6" id="KW-1185">Reference proteome</keyword>
<dbReference type="PANTHER" id="PTHR48051:SF52">
    <property type="entry name" value="LEUCINE-RICH REPEAT PROTEIN 1"/>
    <property type="match status" value="1"/>
</dbReference>
<dbReference type="InterPro" id="IPR003591">
    <property type="entry name" value="Leu-rich_rpt_typical-subtyp"/>
</dbReference>
<proteinExistence type="predicted"/>
<accession>A0A6P8HJB0</accession>
<dbReference type="GO" id="GO:0005737">
    <property type="term" value="C:cytoplasm"/>
    <property type="evidence" value="ECO:0007669"/>
    <property type="project" value="TreeGrafter"/>
</dbReference>
<evidence type="ECO:0000256" key="4">
    <source>
        <dbReference type="SAM" id="MobiDB-lite"/>
    </source>
</evidence>
<dbReference type="RefSeq" id="XP_031555926.1">
    <property type="nucleotide sequence ID" value="XM_031700066.1"/>
</dbReference>
<dbReference type="FunCoup" id="A0A6P8HJB0">
    <property type="interactions" value="736"/>
</dbReference>
<keyword evidence="3" id="KW-0539">Nucleus</keyword>
<dbReference type="InParanoid" id="A0A6P8HJB0"/>
<organism evidence="6 7">
    <name type="scientific">Actinia tenebrosa</name>
    <name type="common">Australian red waratah sea anemone</name>
    <dbReference type="NCBI Taxonomy" id="6105"/>
    <lineage>
        <taxon>Eukaryota</taxon>
        <taxon>Metazoa</taxon>
        <taxon>Cnidaria</taxon>
        <taxon>Anthozoa</taxon>
        <taxon>Hexacorallia</taxon>
        <taxon>Actiniaria</taxon>
        <taxon>Actiniidae</taxon>
        <taxon>Actinia</taxon>
    </lineage>
</organism>
<evidence type="ECO:0000256" key="1">
    <source>
        <dbReference type="ARBA" id="ARBA00022614"/>
    </source>
</evidence>
<sequence>MRLTCDICIASRSSNSGTSRMQGKPVRASISVGRKDGRGEDGRSTVFLLVCTAKEKSGTKYKVHGNILQVFNKFVQDGKATIRVNEPPHDLFISKADPSSLRSLLSLLKLSARDLDKAALTTLAPAKLVDLERPKKDLLVTRRVDYPLTKPFPEQIHNLVISNCYMKKFDRRILLLKELTSLSLSDNIFKEIPLGITNMAKLSELSLVNNNIDEIDWKLISGPLAVSLRFLDLRNNNLEYLPSTFCGFKKLVHLKLDGNRLVLLPQRIGSLGNLRFLTASANKLKILPSSLRNLRLESLDLSSNPFLEDKDYHPIDCQGFPSLLELAGQVARKYKCPYNPRIIPSSLCHYLDSAKQCHCGNYCFKSCIHSIIKINIQDISHTVVSAGSVQNLLPAEIFLCSQKCLVSSQLAPHLS</sequence>